<name>A0A8H5D779_9AGAR</name>
<protein>
    <submittedName>
        <fullName evidence="1">Uncharacterized protein</fullName>
    </submittedName>
</protein>
<accession>A0A8H5D779</accession>
<dbReference type="EMBL" id="JAACJO010000008">
    <property type="protein sequence ID" value="KAF5354947.1"/>
    <property type="molecule type" value="Genomic_DNA"/>
</dbReference>
<comment type="caution">
    <text evidence="1">The sequence shown here is derived from an EMBL/GenBank/DDBJ whole genome shotgun (WGS) entry which is preliminary data.</text>
</comment>
<keyword evidence="2" id="KW-1185">Reference proteome</keyword>
<dbReference type="OrthoDB" id="5570013at2759"/>
<proteinExistence type="predicted"/>
<evidence type="ECO:0000313" key="1">
    <source>
        <dbReference type="EMBL" id="KAF5354947.1"/>
    </source>
</evidence>
<dbReference type="Proteomes" id="UP000559027">
    <property type="component" value="Unassembled WGS sequence"/>
</dbReference>
<dbReference type="AlphaFoldDB" id="A0A8H5D779"/>
<gene>
    <name evidence="1" type="ORF">D9756_005640</name>
</gene>
<reference evidence="1 2" key="1">
    <citation type="journal article" date="2020" name="ISME J.">
        <title>Uncovering the hidden diversity of litter-decomposition mechanisms in mushroom-forming fungi.</title>
        <authorList>
            <person name="Floudas D."/>
            <person name="Bentzer J."/>
            <person name="Ahren D."/>
            <person name="Johansson T."/>
            <person name="Persson P."/>
            <person name="Tunlid A."/>
        </authorList>
    </citation>
    <scope>NUCLEOTIDE SEQUENCE [LARGE SCALE GENOMIC DNA]</scope>
    <source>
        <strain evidence="1 2">CBS 146.42</strain>
    </source>
</reference>
<organism evidence="1 2">
    <name type="scientific">Leucocoprinus leucothites</name>
    <dbReference type="NCBI Taxonomy" id="201217"/>
    <lineage>
        <taxon>Eukaryota</taxon>
        <taxon>Fungi</taxon>
        <taxon>Dikarya</taxon>
        <taxon>Basidiomycota</taxon>
        <taxon>Agaricomycotina</taxon>
        <taxon>Agaricomycetes</taxon>
        <taxon>Agaricomycetidae</taxon>
        <taxon>Agaricales</taxon>
        <taxon>Agaricineae</taxon>
        <taxon>Agaricaceae</taxon>
        <taxon>Leucocoprinus</taxon>
    </lineage>
</organism>
<evidence type="ECO:0000313" key="2">
    <source>
        <dbReference type="Proteomes" id="UP000559027"/>
    </source>
</evidence>
<sequence>MYQWSVGPANQSLDYPLPHDIDLVACDEPLKDGPGPSLTEFEIDSPSQTLLLLSAGAWLHGSVKVVTSTGTDSVKFSISTSLHRRRWPGRDDAADTIVCSLKRKDGESGVGIFNPVRPGPRYSQVRYDVLIELPESHPFINRFETNVVNANHELDDLQGKVYFDDLSLHGSNGGIRVKSVSTDRATIRTSNAPIEGHFNSSDDFVIATSNARVDVTVDLNQVMSDQAKMSINTSNGPLKADINLNDMRYAGVSDSKPDFLVNTHTSNSRLDVTFRDAPVDSILTHRGSTSNSPADVRLHPTFEGHFSLNSHSGLFNPIVHEHQVDDPAGRGRRRNVSYRNVRGYVDGDVKWGGSNEKKRGNVDVSTSNARVTLDL</sequence>